<gene>
    <name evidence="1" type="ORF">EVOR1521_LOCUS9333</name>
</gene>
<sequence>MLRAGVKLSCRGSAQSCFTPFLVDSVSFGSLLIIRSFSWAASVLMLDFVELGLPASLQSLVRVALALSVFGFLRTDASTLVLDFAFLGFPLSLKSSCRPDLSVLLPGRSCAGEFMPLPQHLTVGSSFPMRQLACTGFAVSILARSSFGLSPLALDHTRTDVSAVLRSFMCLDFLLPSLDTVNTGLLPAMRGPHCAELLLFVLGRARPDLSPAAADFAQLGPSTSSRAFARISSGIPVIGTFRLAPFMLPADSITMGSPSPTRCYG</sequence>
<accession>A0AA36MVD3</accession>
<organism evidence="1 2">
    <name type="scientific">Effrenium voratum</name>
    <dbReference type="NCBI Taxonomy" id="2562239"/>
    <lineage>
        <taxon>Eukaryota</taxon>
        <taxon>Sar</taxon>
        <taxon>Alveolata</taxon>
        <taxon>Dinophyceae</taxon>
        <taxon>Suessiales</taxon>
        <taxon>Symbiodiniaceae</taxon>
        <taxon>Effrenium</taxon>
    </lineage>
</organism>
<dbReference type="EMBL" id="CAUJNA010000835">
    <property type="protein sequence ID" value="CAJ1381749.1"/>
    <property type="molecule type" value="Genomic_DNA"/>
</dbReference>
<dbReference type="Proteomes" id="UP001178507">
    <property type="component" value="Unassembled WGS sequence"/>
</dbReference>
<evidence type="ECO:0000313" key="2">
    <source>
        <dbReference type="Proteomes" id="UP001178507"/>
    </source>
</evidence>
<dbReference type="AlphaFoldDB" id="A0AA36MVD3"/>
<comment type="caution">
    <text evidence="1">The sequence shown here is derived from an EMBL/GenBank/DDBJ whole genome shotgun (WGS) entry which is preliminary data.</text>
</comment>
<evidence type="ECO:0000313" key="1">
    <source>
        <dbReference type="EMBL" id="CAJ1381749.1"/>
    </source>
</evidence>
<protein>
    <submittedName>
        <fullName evidence="1">Uncharacterized protein</fullName>
    </submittedName>
</protein>
<keyword evidence="2" id="KW-1185">Reference proteome</keyword>
<reference evidence="1" key="1">
    <citation type="submission" date="2023-08" db="EMBL/GenBank/DDBJ databases">
        <authorList>
            <person name="Chen Y."/>
            <person name="Shah S."/>
            <person name="Dougan E. K."/>
            <person name="Thang M."/>
            <person name="Chan C."/>
        </authorList>
    </citation>
    <scope>NUCLEOTIDE SEQUENCE</scope>
</reference>
<name>A0AA36MVD3_9DINO</name>
<proteinExistence type="predicted"/>